<organism evidence="2 3">
    <name type="scientific">Megasphaera paucivorans</name>
    <dbReference type="NCBI Taxonomy" id="349095"/>
    <lineage>
        <taxon>Bacteria</taxon>
        <taxon>Bacillati</taxon>
        <taxon>Bacillota</taxon>
        <taxon>Negativicutes</taxon>
        <taxon>Veillonellales</taxon>
        <taxon>Veillonellaceae</taxon>
        <taxon>Megasphaera</taxon>
    </lineage>
</organism>
<dbReference type="InterPro" id="IPR012914">
    <property type="entry name" value="PucR_dom"/>
</dbReference>
<keyword evidence="3" id="KW-1185">Reference proteome</keyword>
<evidence type="ECO:0000259" key="1">
    <source>
        <dbReference type="Pfam" id="PF07905"/>
    </source>
</evidence>
<dbReference type="Proteomes" id="UP000199309">
    <property type="component" value="Unassembled WGS sequence"/>
</dbReference>
<reference evidence="2 3" key="1">
    <citation type="submission" date="2016-10" db="EMBL/GenBank/DDBJ databases">
        <authorList>
            <person name="de Groot N.N."/>
        </authorList>
    </citation>
    <scope>NUCLEOTIDE SEQUENCE [LARGE SCALE GENOMIC DNA]</scope>
    <source>
        <strain evidence="2 3">DSM 16981</strain>
    </source>
</reference>
<evidence type="ECO:0000313" key="3">
    <source>
        <dbReference type="Proteomes" id="UP000199309"/>
    </source>
</evidence>
<sequence>MSFTVRKALQMDHMKDAELIGGSGGLDRIISCVDISETPDLYEWLRPNEFLITTGYSIRDNLESQMKLLRSLLQTQGAVLAVKFGRFIGSIPQELVDLSDEFDIPLISLSDNLPFIDITYPLMQCIVNNQARQLEYSEKIYKMLTKVALETNNLESISSALESILDGIKVIQHGALDGMTREALKILNRRNRIVYL</sequence>
<dbReference type="OrthoDB" id="142218at2"/>
<accession>A0A1G9XP20</accession>
<protein>
    <submittedName>
        <fullName evidence="2">Purine catabolism regulatory protein-like family protein</fullName>
    </submittedName>
</protein>
<gene>
    <name evidence="2" type="ORF">SAMN05660299_01884</name>
</gene>
<feature type="domain" description="Purine catabolism PurC-like" evidence="1">
    <location>
        <begin position="8"/>
        <end position="126"/>
    </location>
</feature>
<dbReference type="RefSeq" id="WP_091651047.1">
    <property type="nucleotide sequence ID" value="NZ_FNHQ01000019.1"/>
</dbReference>
<evidence type="ECO:0000313" key="2">
    <source>
        <dbReference type="EMBL" id="SDM98592.1"/>
    </source>
</evidence>
<dbReference type="STRING" id="349095.SAMN05660299_01884"/>
<dbReference type="Pfam" id="PF07905">
    <property type="entry name" value="PucR"/>
    <property type="match status" value="1"/>
</dbReference>
<proteinExistence type="predicted"/>
<dbReference type="AlphaFoldDB" id="A0A1G9XP20"/>
<name>A0A1G9XP20_9FIRM</name>
<dbReference type="EMBL" id="FNHQ01000019">
    <property type="protein sequence ID" value="SDM98592.1"/>
    <property type="molecule type" value="Genomic_DNA"/>
</dbReference>